<proteinExistence type="predicted"/>
<dbReference type="STRING" id="573729.G2QJC3"/>
<evidence type="ECO:0000313" key="1">
    <source>
        <dbReference type="EMBL" id="AEO59680.1"/>
    </source>
</evidence>
<dbReference type="Proteomes" id="UP000007322">
    <property type="component" value="Chromosome 5"/>
</dbReference>
<sequence length="237" mass="25075">MKAEKKMEAEDCIDHLPPFPSAAPIPSGCTSIRLPCSAGPRHAGCNTALPASGSSGSSGYGRRPPVTSRVGEYAIPWNVYPASASGREEGSPRWPLFRRLGGHAGSARSKGLAGGVIGIFYAGAFVIPVGESIHTFFQPKDGSFVTPPFMTFHKHGTAGFGTIANAERFLFNDLDADSAKHNNAYSALPCAYLVLDGDLTLPLEYQEGTARFLSSQSGDTSIYHCPAGHSPQLSWTS</sequence>
<evidence type="ECO:0000313" key="2">
    <source>
        <dbReference type="Proteomes" id="UP000007322"/>
    </source>
</evidence>
<dbReference type="AlphaFoldDB" id="G2QJC3"/>
<dbReference type="GeneID" id="11506875"/>
<dbReference type="Gene3D" id="3.40.50.1820">
    <property type="entry name" value="alpha/beta hydrolase"/>
    <property type="match status" value="1"/>
</dbReference>
<dbReference type="InParanoid" id="G2QJC3"/>
<keyword evidence="2" id="KW-1185">Reference proteome</keyword>
<gene>
    <name evidence="1" type="ORF">MYCTH_2128762</name>
</gene>
<dbReference type="KEGG" id="mtm:MYCTH_2128762"/>
<protein>
    <submittedName>
        <fullName evidence="1">Uncharacterized protein</fullName>
    </submittedName>
</protein>
<dbReference type="eggNOG" id="ENOG502SITE">
    <property type="taxonomic scope" value="Eukaryota"/>
</dbReference>
<reference evidence="1 2" key="1">
    <citation type="journal article" date="2011" name="Nat. Biotechnol.">
        <title>Comparative genomic analysis of the thermophilic biomass-degrading fungi Myceliophthora thermophila and Thielavia terrestris.</title>
        <authorList>
            <person name="Berka R.M."/>
            <person name="Grigoriev I.V."/>
            <person name="Otillar R."/>
            <person name="Salamov A."/>
            <person name="Grimwood J."/>
            <person name="Reid I."/>
            <person name="Ishmael N."/>
            <person name="John T."/>
            <person name="Darmond C."/>
            <person name="Moisan M.-C."/>
            <person name="Henrissat B."/>
            <person name="Coutinho P.M."/>
            <person name="Lombard V."/>
            <person name="Natvig D.O."/>
            <person name="Lindquist E."/>
            <person name="Schmutz J."/>
            <person name="Lucas S."/>
            <person name="Harris P."/>
            <person name="Powlowski J."/>
            <person name="Bellemare A."/>
            <person name="Taylor D."/>
            <person name="Butler G."/>
            <person name="de Vries R.P."/>
            <person name="Allijn I.E."/>
            <person name="van den Brink J."/>
            <person name="Ushinsky S."/>
            <person name="Storms R."/>
            <person name="Powell A.J."/>
            <person name="Paulsen I.T."/>
            <person name="Elbourne L.D.H."/>
            <person name="Baker S.E."/>
            <person name="Magnuson J."/>
            <person name="LaBoissiere S."/>
            <person name="Clutterbuck A.J."/>
            <person name="Martinez D."/>
            <person name="Wogulis M."/>
            <person name="de Leon A.L."/>
            <person name="Rey M.W."/>
            <person name="Tsang A."/>
        </authorList>
    </citation>
    <scope>NUCLEOTIDE SEQUENCE [LARGE SCALE GENOMIC DNA]</scope>
    <source>
        <strain evidence="2">ATCC 42464 / BCRC 31852 / DSM 1799</strain>
    </source>
</reference>
<organism evidence="1 2">
    <name type="scientific">Thermothelomyces thermophilus (strain ATCC 42464 / BCRC 31852 / DSM 1799)</name>
    <name type="common">Sporotrichum thermophile</name>
    <dbReference type="NCBI Taxonomy" id="573729"/>
    <lineage>
        <taxon>Eukaryota</taxon>
        <taxon>Fungi</taxon>
        <taxon>Dikarya</taxon>
        <taxon>Ascomycota</taxon>
        <taxon>Pezizomycotina</taxon>
        <taxon>Sordariomycetes</taxon>
        <taxon>Sordariomycetidae</taxon>
        <taxon>Sordariales</taxon>
        <taxon>Chaetomiaceae</taxon>
        <taxon>Thermothelomyces</taxon>
    </lineage>
</organism>
<dbReference type="HOGENOM" id="CLU_1171313_0_0_1"/>
<accession>G2QJC3</accession>
<dbReference type="EMBL" id="CP003006">
    <property type="protein sequence ID" value="AEO59680.1"/>
    <property type="molecule type" value="Genomic_DNA"/>
</dbReference>
<dbReference type="OrthoDB" id="1263307at2759"/>
<dbReference type="RefSeq" id="XP_003664925.1">
    <property type="nucleotide sequence ID" value="XM_003664877.1"/>
</dbReference>
<dbReference type="InterPro" id="IPR029058">
    <property type="entry name" value="AB_hydrolase_fold"/>
</dbReference>
<name>G2QJC3_THET4</name>
<dbReference type="VEuPathDB" id="FungiDB:MYCTH_2128762"/>